<reference evidence="1 2" key="1">
    <citation type="submission" date="2018-06" db="EMBL/GenBank/DDBJ databases">
        <title>Genome analysis of cellulolytic fungus Trichoderma lentiforme CFAM-422.</title>
        <authorList>
            <person name="Steindorff A.S."/>
            <person name="Formighieri E.F."/>
            <person name="Midorikawa G.E.O."/>
            <person name="Tamietti M.S."/>
            <person name="Ramos E.Z."/>
            <person name="Silva A.S."/>
            <person name="Bon E.P.S."/>
            <person name="Mendes T.D."/>
            <person name="Damaso M.C.T."/>
            <person name="Favaro L.C.L."/>
        </authorList>
    </citation>
    <scope>NUCLEOTIDE SEQUENCE [LARGE SCALE GENOMIC DNA]</scope>
    <source>
        <strain evidence="1 2">CFAM-422</strain>
    </source>
</reference>
<keyword evidence="2" id="KW-1185">Reference proteome</keyword>
<dbReference type="PANTHER" id="PTHR35043">
    <property type="entry name" value="TRANSCRIPTION FACTOR DOMAIN-CONTAINING PROTEIN"/>
    <property type="match status" value="1"/>
</dbReference>
<organism evidence="1 2">
    <name type="scientific">Trichoderma lentiforme</name>
    <dbReference type="NCBI Taxonomy" id="1567552"/>
    <lineage>
        <taxon>Eukaryota</taxon>
        <taxon>Fungi</taxon>
        <taxon>Dikarya</taxon>
        <taxon>Ascomycota</taxon>
        <taxon>Pezizomycotina</taxon>
        <taxon>Sordariomycetes</taxon>
        <taxon>Hypocreomycetidae</taxon>
        <taxon>Hypocreales</taxon>
        <taxon>Hypocreaceae</taxon>
        <taxon>Trichoderma</taxon>
    </lineage>
</organism>
<dbReference type="Proteomes" id="UP000801864">
    <property type="component" value="Unassembled WGS sequence"/>
</dbReference>
<sequence length="380" mass="44379">MLACIWSIQHLNIPATDDRQWEKNKRKMEWMVITALFPEMIFIRAVFEVHMAWKALRLMSEKQRPVEWPWWFRNPPLSRLPCCRRHWKDKDLESQAVKRHSKKENWTLAHCYFANMGGFLYVVRKKRLLVTAQQLTEDSSYVHPEITNEDIEDIEDKSKQDWPASHDVPKKEADDTQGAAARFFVLQSDKIYDVFWAVTSTLQCMCWHWLLAFFGAIHAIAWHFEFPTEMENLLWRIATGFLRRVRSLAYLRSLLLSPGRPLGILSCLQEAAQGSCILLASEMGYNELILDLRDFLDLKGRFEGSRSELFELHEDKQFAQNFHRPVNTVNGQQTKKIDDAARINAWLGRLPHGVNQGTCFVRDRVSLLRFSPGIAGNFVL</sequence>
<proteinExistence type="predicted"/>
<protein>
    <submittedName>
        <fullName evidence="1">Uncharacterized protein</fullName>
    </submittedName>
</protein>
<dbReference type="EMBL" id="QLNT01000016">
    <property type="protein sequence ID" value="KAF3067011.1"/>
    <property type="molecule type" value="Genomic_DNA"/>
</dbReference>
<gene>
    <name evidence="1" type="ORF">CFAM422_008970</name>
</gene>
<dbReference type="AlphaFoldDB" id="A0A9P5CB79"/>
<name>A0A9P5CB79_9HYPO</name>
<accession>A0A9P5CB79</accession>
<evidence type="ECO:0000313" key="1">
    <source>
        <dbReference type="EMBL" id="KAF3067011.1"/>
    </source>
</evidence>
<evidence type="ECO:0000313" key="2">
    <source>
        <dbReference type="Proteomes" id="UP000801864"/>
    </source>
</evidence>
<comment type="caution">
    <text evidence="1">The sequence shown here is derived from an EMBL/GenBank/DDBJ whole genome shotgun (WGS) entry which is preliminary data.</text>
</comment>
<dbReference type="PANTHER" id="PTHR35043:SF8">
    <property type="entry name" value="DUF4220 DOMAIN-CONTAINING PROTEIN"/>
    <property type="match status" value="1"/>
</dbReference>